<comment type="caution">
    <text evidence="5">The sequence shown here is derived from an EMBL/GenBank/DDBJ whole genome shotgun (WGS) entry which is preliminary data.</text>
</comment>
<keyword evidence="2 5" id="KW-0238">DNA-binding</keyword>
<dbReference type="PROSITE" id="PS52050">
    <property type="entry name" value="WYL"/>
    <property type="match status" value="1"/>
</dbReference>
<protein>
    <submittedName>
        <fullName evidence="5">Putative DNA-binding transcriptional regulator YafY</fullName>
    </submittedName>
</protein>
<dbReference type="InterPro" id="IPR051534">
    <property type="entry name" value="CBASS_pafABC_assoc_protein"/>
</dbReference>
<dbReference type="Gene3D" id="1.10.10.10">
    <property type="entry name" value="Winged helix-like DNA-binding domain superfamily/Winged helix DNA-binding domain"/>
    <property type="match status" value="1"/>
</dbReference>
<dbReference type="Pfam" id="PF13280">
    <property type="entry name" value="WYL"/>
    <property type="match status" value="1"/>
</dbReference>
<dbReference type="InterPro" id="IPR036390">
    <property type="entry name" value="WH_DNA-bd_sf"/>
</dbReference>
<dbReference type="InterPro" id="IPR026881">
    <property type="entry name" value="WYL_dom"/>
</dbReference>
<dbReference type="Pfam" id="PF08279">
    <property type="entry name" value="HTH_11"/>
    <property type="match status" value="1"/>
</dbReference>
<reference evidence="5 6" key="1">
    <citation type="submission" date="2020-08" db="EMBL/GenBank/DDBJ databases">
        <title>Sequencing the genomes of 1000 actinobacteria strains.</title>
        <authorList>
            <person name="Klenk H.-P."/>
        </authorList>
    </citation>
    <scope>NUCLEOTIDE SEQUENCE [LARGE SCALE GENOMIC DNA]</scope>
    <source>
        <strain evidence="5 6">DSM 44230</strain>
    </source>
</reference>
<dbReference type="AlphaFoldDB" id="A0A7W7C7E5"/>
<keyword evidence="1" id="KW-0805">Transcription regulation</keyword>
<dbReference type="PANTHER" id="PTHR34580">
    <property type="match status" value="1"/>
</dbReference>
<dbReference type="PROSITE" id="PS51000">
    <property type="entry name" value="HTH_DEOR_2"/>
    <property type="match status" value="1"/>
</dbReference>
<organism evidence="5 6">
    <name type="scientific">Crossiella cryophila</name>
    <dbReference type="NCBI Taxonomy" id="43355"/>
    <lineage>
        <taxon>Bacteria</taxon>
        <taxon>Bacillati</taxon>
        <taxon>Actinomycetota</taxon>
        <taxon>Actinomycetes</taxon>
        <taxon>Pseudonocardiales</taxon>
        <taxon>Pseudonocardiaceae</taxon>
        <taxon>Crossiella</taxon>
    </lineage>
</organism>
<dbReference type="SUPFAM" id="SSF46785">
    <property type="entry name" value="Winged helix' DNA-binding domain"/>
    <property type="match status" value="1"/>
</dbReference>
<dbReference type="Proteomes" id="UP000533598">
    <property type="component" value="Unassembled WGS sequence"/>
</dbReference>
<evidence type="ECO:0000256" key="1">
    <source>
        <dbReference type="ARBA" id="ARBA00023015"/>
    </source>
</evidence>
<evidence type="ECO:0000256" key="3">
    <source>
        <dbReference type="ARBA" id="ARBA00023163"/>
    </source>
</evidence>
<dbReference type="InterPro" id="IPR036388">
    <property type="entry name" value="WH-like_DNA-bd_sf"/>
</dbReference>
<keyword evidence="3" id="KW-0804">Transcription</keyword>
<dbReference type="InterPro" id="IPR018356">
    <property type="entry name" value="Tscrpt_reg_HTH_DeoR_CS"/>
</dbReference>
<dbReference type="EMBL" id="JACHMH010000001">
    <property type="protein sequence ID" value="MBB4675912.1"/>
    <property type="molecule type" value="Genomic_DNA"/>
</dbReference>
<dbReference type="PROSITE" id="PS00894">
    <property type="entry name" value="HTH_DEOR_1"/>
    <property type="match status" value="1"/>
</dbReference>
<feature type="domain" description="HTH deoR-type" evidence="4">
    <location>
        <begin position="3"/>
        <end position="58"/>
    </location>
</feature>
<evidence type="ECO:0000256" key="2">
    <source>
        <dbReference type="ARBA" id="ARBA00023125"/>
    </source>
</evidence>
<dbReference type="PANTHER" id="PTHR34580:SF3">
    <property type="entry name" value="PROTEIN PAFB"/>
    <property type="match status" value="1"/>
</dbReference>
<dbReference type="GO" id="GO:0003677">
    <property type="term" value="F:DNA binding"/>
    <property type="evidence" value="ECO:0007669"/>
    <property type="project" value="UniProtKB-KW"/>
</dbReference>
<dbReference type="InterPro" id="IPR013196">
    <property type="entry name" value="HTH_11"/>
</dbReference>
<name>A0A7W7C7E5_9PSEU</name>
<dbReference type="PIRSF" id="PIRSF016838">
    <property type="entry name" value="PafC"/>
    <property type="match status" value="1"/>
</dbReference>
<accession>A0A7W7C7E5</accession>
<sequence>MSPLARVMRLLSLLQARREWSGAELAQRLAVTDRTVRRDVEKLRELGYPVHASTGTAGGYRLVSGRNMPPLALDEEEAVAVAAGLLTAAGSGVGGVAETAVRALAKLSQILPSRLRHRVAVLAQATESVPAVSGAQVDPAVLAVLGAAVRDGELLGFGYRRRDGSAGDRRVEPHRLVTAYRLWYLLAYDPERADWRTFRVDRITDPRPTGRRFPPRELPAADTGAYLDRVLATTPYRHRAVVRIAAPPREVLGWVFRLLPARVTEAEGGSEVLLSADQPREVARDVLSLAALGAGLEIVEADELVRAELGAARDRLG</sequence>
<evidence type="ECO:0000313" key="5">
    <source>
        <dbReference type="EMBL" id="MBB4675912.1"/>
    </source>
</evidence>
<evidence type="ECO:0000313" key="6">
    <source>
        <dbReference type="Proteomes" id="UP000533598"/>
    </source>
</evidence>
<dbReference type="RefSeq" id="WP_185001805.1">
    <property type="nucleotide sequence ID" value="NZ_BAAAUI010000022.1"/>
</dbReference>
<dbReference type="GO" id="GO:0003700">
    <property type="term" value="F:DNA-binding transcription factor activity"/>
    <property type="evidence" value="ECO:0007669"/>
    <property type="project" value="InterPro"/>
</dbReference>
<keyword evidence="6" id="KW-1185">Reference proteome</keyword>
<evidence type="ECO:0000259" key="4">
    <source>
        <dbReference type="PROSITE" id="PS51000"/>
    </source>
</evidence>
<dbReference type="InterPro" id="IPR001034">
    <property type="entry name" value="DeoR_HTH"/>
</dbReference>
<proteinExistence type="predicted"/>
<dbReference type="InterPro" id="IPR028349">
    <property type="entry name" value="PafC-like"/>
</dbReference>
<gene>
    <name evidence="5" type="ORF">HNR67_002030</name>
</gene>